<reference evidence="4" key="1">
    <citation type="journal article" date="2017" name="Nat. Microbiol.">
        <title>Global analysis of biosynthetic gene clusters reveals vast potential of secondary metabolite production in Penicillium species.</title>
        <authorList>
            <person name="Nielsen J.C."/>
            <person name="Grijseels S."/>
            <person name="Prigent S."/>
            <person name="Ji B."/>
            <person name="Dainat J."/>
            <person name="Nielsen K.F."/>
            <person name="Frisvad J.C."/>
            <person name="Workman M."/>
            <person name="Nielsen J."/>
        </authorList>
    </citation>
    <scope>NUCLEOTIDE SEQUENCE [LARGE SCALE GENOMIC DNA]</scope>
    <source>
        <strain evidence="4">IBT 14082</strain>
    </source>
</reference>
<evidence type="ECO:0000313" key="4">
    <source>
        <dbReference type="Proteomes" id="UP000191342"/>
    </source>
</evidence>
<dbReference type="STRING" id="254877.A0A1V6SLB1"/>
<name>A0A1V6SLB1_9EURO</name>
<keyword evidence="4" id="KW-1185">Reference proteome</keyword>
<organism evidence="3 4">
    <name type="scientific">Penicillium flavigenum</name>
    <dbReference type="NCBI Taxonomy" id="254877"/>
    <lineage>
        <taxon>Eukaryota</taxon>
        <taxon>Fungi</taxon>
        <taxon>Dikarya</taxon>
        <taxon>Ascomycota</taxon>
        <taxon>Pezizomycotina</taxon>
        <taxon>Eurotiomycetes</taxon>
        <taxon>Eurotiomycetidae</taxon>
        <taxon>Eurotiales</taxon>
        <taxon>Aspergillaceae</taxon>
        <taxon>Penicillium</taxon>
    </lineage>
</organism>
<dbReference type="EMBL" id="MLQL01000035">
    <property type="protein sequence ID" value="OQE14837.1"/>
    <property type="molecule type" value="Genomic_DNA"/>
</dbReference>
<dbReference type="Pfam" id="PF22936">
    <property type="entry name" value="Pol_BBD"/>
    <property type="match status" value="1"/>
</dbReference>
<proteinExistence type="predicted"/>
<evidence type="ECO:0000256" key="1">
    <source>
        <dbReference type="SAM" id="MobiDB-lite"/>
    </source>
</evidence>
<dbReference type="Proteomes" id="UP000191342">
    <property type="component" value="Unassembled WGS sequence"/>
</dbReference>
<feature type="compositionally biased region" description="Basic and acidic residues" evidence="1">
    <location>
        <begin position="1"/>
        <end position="21"/>
    </location>
</feature>
<feature type="domain" description="Retrovirus-related Pol polyprotein from transposon TNT 1-94-like beta-barrel" evidence="2">
    <location>
        <begin position="155"/>
        <end position="234"/>
    </location>
</feature>
<feature type="compositionally biased region" description="Low complexity" evidence="1">
    <location>
        <begin position="24"/>
        <end position="45"/>
    </location>
</feature>
<dbReference type="AlphaFoldDB" id="A0A1V6SLB1"/>
<sequence>MPDPHPEKKKAYDKAMKEDPNWKAFQPAPRSSSASQQANQRASQPESKPTREQANQRASQPESKPTREQANQRASQPESKPASKTLQAGELGFFLVETPLASEAFSIRETEKNRPDQEYSVTDRELSAIDHEHSVIDHDHSMFHHIRYDSIRDRWLIDTGAQVHICINRSLFIEFQEAESSIRVGDTETIVGGIGTVLIYGVSPRENETPKQMMLFNVRYSPGFHTNIISHGLMFSNTKAFLNFEKNWIQQDGIPLYAVYQDQNLPWLVQLGSMPLANAAVKKSAREPAAEASIENWHRRLGHVSKERIEKLTEITEGLQIAGGNPAENQFVALIRNWLNVKIRVFHYDNERSAGNEVENMIEAEGCVIEHSPPKTPEMNGPAQRSGGVII</sequence>
<gene>
    <name evidence="3" type="ORF">PENFLA_c035G05839</name>
</gene>
<dbReference type="InterPro" id="IPR054722">
    <property type="entry name" value="PolX-like_BBD"/>
</dbReference>
<feature type="region of interest" description="Disordered" evidence="1">
    <location>
        <begin position="370"/>
        <end position="391"/>
    </location>
</feature>
<protein>
    <recommendedName>
        <fullName evidence="2">Retrovirus-related Pol polyprotein from transposon TNT 1-94-like beta-barrel domain-containing protein</fullName>
    </recommendedName>
</protein>
<dbReference type="OrthoDB" id="2663223at2759"/>
<comment type="caution">
    <text evidence="3">The sequence shown here is derived from an EMBL/GenBank/DDBJ whole genome shotgun (WGS) entry which is preliminary data.</text>
</comment>
<evidence type="ECO:0000259" key="2">
    <source>
        <dbReference type="Pfam" id="PF22936"/>
    </source>
</evidence>
<feature type="compositionally biased region" description="Polar residues" evidence="1">
    <location>
        <begin position="52"/>
        <end position="86"/>
    </location>
</feature>
<accession>A0A1V6SLB1</accession>
<evidence type="ECO:0000313" key="3">
    <source>
        <dbReference type="EMBL" id="OQE14837.1"/>
    </source>
</evidence>
<feature type="region of interest" description="Disordered" evidence="1">
    <location>
        <begin position="1"/>
        <end position="86"/>
    </location>
</feature>